<feature type="compositionally biased region" description="Low complexity" evidence="1">
    <location>
        <begin position="37"/>
        <end position="56"/>
    </location>
</feature>
<keyword evidence="4" id="KW-1185">Reference proteome</keyword>
<keyword evidence="2" id="KW-0812">Transmembrane</keyword>
<evidence type="ECO:0000256" key="2">
    <source>
        <dbReference type="SAM" id="Phobius"/>
    </source>
</evidence>
<reference evidence="3 4" key="1">
    <citation type="journal article" date="2024" name="J Genomics">
        <title>Draft genome sequencing and assembly of Favolaschia claudopus CIRM-BRFM 2984 isolated from oak limbs.</title>
        <authorList>
            <person name="Navarro D."/>
            <person name="Drula E."/>
            <person name="Chaduli D."/>
            <person name="Cazenave R."/>
            <person name="Ahrendt S."/>
            <person name="Wang J."/>
            <person name="Lipzen A."/>
            <person name="Daum C."/>
            <person name="Barry K."/>
            <person name="Grigoriev I.V."/>
            <person name="Favel A."/>
            <person name="Rosso M.N."/>
            <person name="Martin F."/>
        </authorList>
    </citation>
    <scope>NUCLEOTIDE SEQUENCE [LARGE SCALE GENOMIC DNA]</scope>
    <source>
        <strain evidence="3 4">CIRM-BRFM 2984</strain>
    </source>
</reference>
<evidence type="ECO:0000313" key="3">
    <source>
        <dbReference type="EMBL" id="KAK7062174.1"/>
    </source>
</evidence>
<organism evidence="3 4">
    <name type="scientific">Favolaschia claudopus</name>
    <dbReference type="NCBI Taxonomy" id="2862362"/>
    <lineage>
        <taxon>Eukaryota</taxon>
        <taxon>Fungi</taxon>
        <taxon>Dikarya</taxon>
        <taxon>Basidiomycota</taxon>
        <taxon>Agaricomycotina</taxon>
        <taxon>Agaricomycetes</taxon>
        <taxon>Agaricomycetidae</taxon>
        <taxon>Agaricales</taxon>
        <taxon>Marasmiineae</taxon>
        <taxon>Mycenaceae</taxon>
        <taxon>Favolaschia</taxon>
    </lineage>
</organism>
<proteinExistence type="predicted"/>
<dbReference type="AlphaFoldDB" id="A0AAW0ECU9"/>
<sequence>MIIADGSGDRKGDSSAPDDAMNGEPSRAHSPPPSYVTATAAPIASPPTNLEQVPSAFMPPSPSSFPHQPQQTATSPPGPTPLFSPAGTRSTETYYPYYDPRSPYSLALADKRAWNRFWGAFMCNVGILVLLWILGFIQFGT</sequence>
<accession>A0AAW0ECU9</accession>
<feature type="transmembrane region" description="Helical" evidence="2">
    <location>
        <begin position="117"/>
        <end position="139"/>
    </location>
</feature>
<gene>
    <name evidence="3" type="ORF">R3P38DRAFT_3167172</name>
</gene>
<comment type="caution">
    <text evidence="3">The sequence shown here is derived from an EMBL/GenBank/DDBJ whole genome shotgun (WGS) entry which is preliminary data.</text>
</comment>
<evidence type="ECO:0000256" key="1">
    <source>
        <dbReference type="SAM" id="MobiDB-lite"/>
    </source>
</evidence>
<evidence type="ECO:0000313" key="4">
    <source>
        <dbReference type="Proteomes" id="UP001362999"/>
    </source>
</evidence>
<dbReference type="Proteomes" id="UP001362999">
    <property type="component" value="Unassembled WGS sequence"/>
</dbReference>
<name>A0AAW0ECU9_9AGAR</name>
<dbReference type="EMBL" id="JAWWNJ010000002">
    <property type="protein sequence ID" value="KAK7062174.1"/>
    <property type="molecule type" value="Genomic_DNA"/>
</dbReference>
<protein>
    <submittedName>
        <fullName evidence="3">Uncharacterized protein</fullName>
    </submittedName>
</protein>
<keyword evidence="2" id="KW-0472">Membrane</keyword>
<feature type="region of interest" description="Disordered" evidence="1">
    <location>
        <begin position="1"/>
        <end position="87"/>
    </location>
</feature>
<keyword evidence="2" id="KW-1133">Transmembrane helix</keyword>